<dbReference type="Gene3D" id="1.10.8.60">
    <property type="match status" value="2"/>
</dbReference>
<dbReference type="PRINTS" id="PR00300">
    <property type="entry name" value="CLPPROTEASEA"/>
</dbReference>
<evidence type="ECO:0000313" key="10">
    <source>
        <dbReference type="Proteomes" id="UP001611383"/>
    </source>
</evidence>
<organism evidence="9 10">
    <name type="scientific">Archangium minus</name>
    <dbReference type="NCBI Taxonomy" id="83450"/>
    <lineage>
        <taxon>Bacteria</taxon>
        <taxon>Pseudomonadati</taxon>
        <taxon>Myxococcota</taxon>
        <taxon>Myxococcia</taxon>
        <taxon>Myxococcales</taxon>
        <taxon>Cystobacterineae</taxon>
        <taxon>Archangiaceae</taxon>
        <taxon>Archangium</taxon>
    </lineage>
</organism>
<dbReference type="PANTHER" id="PTHR11638:SF18">
    <property type="entry name" value="HEAT SHOCK PROTEIN 104"/>
    <property type="match status" value="1"/>
</dbReference>
<keyword evidence="10" id="KW-1185">Reference proteome</keyword>
<dbReference type="InterPro" id="IPR036628">
    <property type="entry name" value="Clp_N_dom_sf"/>
</dbReference>
<dbReference type="SMART" id="SM01086">
    <property type="entry name" value="ClpB_D2-small"/>
    <property type="match status" value="1"/>
</dbReference>
<dbReference type="InterPro" id="IPR001270">
    <property type="entry name" value="ClpA/B"/>
</dbReference>
<dbReference type="PROSITE" id="PS00870">
    <property type="entry name" value="CLPAB_1"/>
    <property type="match status" value="1"/>
</dbReference>
<dbReference type="Proteomes" id="UP001611383">
    <property type="component" value="Chromosome"/>
</dbReference>
<evidence type="ECO:0000256" key="6">
    <source>
        <dbReference type="RuleBase" id="RU004432"/>
    </source>
</evidence>
<dbReference type="Gene3D" id="4.10.860.10">
    <property type="entry name" value="UVR domain"/>
    <property type="match status" value="1"/>
</dbReference>
<keyword evidence="2 6" id="KW-0547">Nucleotide-binding</keyword>
<keyword evidence="4 6" id="KW-0143">Chaperone</keyword>
<dbReference type="CDD" id="cd00009">
    <property type="entry name" value="AAA"/>
    <property type="match status" value="1"/>
</dbReference>
<protein>
    <submittedName>
        <fullName evidence="9">ATP-dependent Clp protease ATP-binding subunit</fullName>
    </submittedName>
</protein>
<dbReference type="Gene3D" id="3.40.50.300">
    <property type="entry name" value="P-loop containing nucleotide triphosphate hydrolases"/>
    <property type="match status" value="2"/>
</dbReference>
<dbReference type="InterPro" id="IPR050130">
    <property type="entry name" value="ClpA_ClpB"/>
</dbReference>
<dbReference type="InterPro" id="IPR019489">
    <property type="entry name" value="Clp_ATPase_C"/>
</dbReference>
<comment type="similarity">
    <text evidence="6">Belongs to the ClpA/ClpB family.</text>
</comment>
<dbReference type="Pfam" id="PF00004">
    <property type="entry name" value="AAA"/>
    <property type="match status" value="1"/>
</dbReference>
<dbReference type="Pfam" id="PF10431">
    <property type="entry name" value="ClpB_D2-small"/>
    <property type="match status" value="1"/>
</dbReference>
<evidence type="ECO:0000256" key="1">
    <source>
        <dbReference type="ARBA" id="ARBA00022737"/>
    </source>
</evidence>
<accession>A0ABY9WYI4</accession>
<keyword evidence="9" id="KW-0378">Hydrolase</keyword>
<evidence type="ECO:0000313" key="9">
    <source>
        <dbReference type="EMBL" id="WNG48207.1"/>
    </source>
</evidence>
<dbReference type="InterPro" id="IPR028299">
    <property type="entry name" value="ClpA/B_CS2"/>
</dbReference>
<evidence type="ECO:0000256" key="4">
    <source>
        <dbReference type="ARBA" id="ARBA00023186"/>
    </source>
</evidence>
<reference evidence="9 10" key="1">
    <citation type="submission" date="2019-08" db="EMBL/GenBank/DDBJ databases">
        <title>Archangium and Cystobacter genomes.</title>
        <authorList>
            <person name="Chen I.-C.K."/>
            <person name="Wielgoss S."/>
        </authorList>
    </citation>
    <scope>NUCLEOTIDE SEQUENCE [LARGE SCALE GENOMIC DNA]</scope>
    <source>
        <strain evidence="9 10">Cbm 6</strain>
    </source>
</reference>
<evidence type="ECO:0000256" key="2">
    <source>
        <dbReference type="ARBA" id="ARBA00022741"/>
    </source>
</evidence>
<proteinExistence type="inferred from homology"/>
<dbReference type="Pfam" id="PF07724">
    <property type="entry name" value="AAA_2"/>
    <property type="match status" value="1"/>
</dbReference>
<dbReference type="InterPro" id="IPR004176">
    <property type="entry name" value="Clp_R_N"/>
</dbReference>
<dbReference type="CDD" id="cd19499">
    <property type="entry name" value="RecA-like_ClpB_Hsp104-like"/>
    <property type="match status" value="1"/>
</dbReference>
<dbReference type="InterPro" id="IPR003959">
    <property type="entry name" value="ATPase_AAA_core"/>
</dbReference>
<evidence type="ECO:0000256" key="3">
    <source>
        <dbReference type="ARBA" id="ARBA00022840"/>
    </source>
</evidence>
<dbReference type="SMART" id="SM00382">
    <property type="entry name" value="AAA"/>
    <property type="match status" value="2"/>
</dbReference>
<dbReference type="GO" id="GO:0008233">
    <property type="term" value="F:peptidase activity"/>
    <property type="evidence" value="ECO:0007669"/>
    <property type="project" value="UniProtKB-KW"/>
</dbReference>
<dbReference type="Pfam" id="PF17871">
    <property type="entry name" value="AAA_lid_9"/>
    <property type="match status" value="1"/>
</dbReference>
<dbReference type="RefSeq" id="WP_395805446.1">
    <property type="nucleotide sequence ID" value="NZ_CP043494.1"/>
</dbReference>
<dbReference type="InterPro" id="IPR018368">
    <property type="entry name" value="ClpA/B_CS1"/>
</dbReference>
<evidence type="ECO:0000256" key="5">
    <source>
        <dbReference type="PROSITE-ProRule" id="PRU01251"/>
    </source>
</evidence>
<dbReference type="SUPFAM" id="SSF81923">
    <property type="entry name" value="Double Clp-N motif"/>
    <property type="match status" value="1"/>
</dbReference>
<dbReference type="SUPFAM" id="SSF52540">
    <property type="entry name" value="P-loop containing nucleoside triphosphate hydrolases"/>
    <property type="match status" value="2"/>
</dbReference>
<evidence type="ECO:0000259" key="8">
    <source>
        <dbReference type="PROSITE" id="PS51903"/>
    </source>
</evidence>
<dbReference type="Pfam" id="PF02861">
    <property type="entry name" value="Clp_N"/>
    <property type="match status" value="1"/>
</dbReference>
<dbReference type="Gene3D" id="1.10.1780.10">
    <property type="entry name" value="Clp, N-terminal domain"/>
    <property type="match status" value="1"/>
</dbReference>
<feature type="coiled-coil region" evidence="7">
    <location>
        <begin position="112"/>
        <end position="139"/>
    </location>
</feature>
<dbReference type="InterPro" id="IPR041546">
    <property type="entry name" value="ClpA/ClpB_AAA_lid"/>
</dbReference>
<dbReference type="GO" id="GO:0006508">
    <property type="term" value="P:proteolysis"/>
    <property type="evidence" value="ECO:0007669"/>
    <property type="project" value="UniProtKB-KW"/>
</dbReference>
<dbReference type="PROSITE" id="PS00871">
    <property type="entry name" value="CLPAB_2"/>
    <property type="match status" value="1"/>
</dbReference>
<feature type="domain" description="Clp R" evidence="8">
    <location>
        <begin position="66"/>
        <end position="207"/>
    </location>
</feature>
<name>A0ABY9WYI4_9BACT</name>
<keyword evidence="1 5" id="KW-0677">Repeat</keyword>
<dbReference type="PROSITE" id="PS51903">
    <property type="entry name" value="CLP_R"/>
    <property type="match status" value="1"/>
</dbReference>
<evidence type="ECO:0000256" key="7">
    <source>
        <dbReference type="SAM" id="Coils"/>
    </source>
</evidence>
<keyword evidence="9" id="KW-0645">Protease</keyword>
<dbReference type="PANTHER" id="PTHR11638">
    <property type="entry name" value="ATP-DEPENDENT CLP PROTEASE"/>
    <property type="match status" value="1"/>
</dbReference>
<keyword evidence="3 6" id="KW-0067">ATP-binding</keyword>
<dbReference type="InterPro" id="IPR003593">
    <property type="entry name" value="AAA+_ATPase"/>
</dbReference>
<dbReference type="InterPro" id="IPR027417">
    <property type="entry name" value="P-loop_NTPase"/>
</dbReference>
<dbReference type="EMBL" id="CP043494">
    <property type="protein sequence ID" value="WNG48207.1"/>
    <property type="molecule type" value="Genomic_DNA"/>
</dbReference>
<feature type="coiled-coil region" evidence="7">
    <location>
        <begin position="475"/>
        <end position="521"/>
    </location>
</feature>
<keyword evidence="7" id="KW-0175">Coiled coil</keyword>
<sequence>MVCENCRARPAVVFLKQRMGDGRENTLSLCNHCASAVARGEGNMPFGLEGLLAQMMGSRPKRENILAQLSELAQQVLEHSARLTLEWGYDRIRIEHLLLALIQKVPEIRLALEAEGTDVEEYEARLRQVMERREPLRAEGVGMSSGMKRVLQLARLQAVQLGQTFIGPEHLLLAIMAEGESFAAQFLSDIDPDELRTHLTGGGVSGTAGAAQAGRGADRLPPHLTRFTRDLTALAKAGELDPIIGREKEIERVIRILSRKTKNNPVLIGEPGVGKTAIAEGLAQRIVAGEVPEVIKDKKVLSLDLAGVIGGSKFRGEFEERFKGLMDEIRTLKGQVILFIDEVHTIVGAGAGEGSMDAANMLKPALARGELQCLGATTLDEHRKHIEKDSALERRFQPVMVAEPTPEQAIEILRGLRDSYEAHHRVKIADAALTAAVELSDKYISDRFLPDKAIDLLDEAAAMVRLGAHTEPGRMKEMEERLVKKEKDKEAAVAGERYEEASRLKREIEALRTELEGLRTQWQNAKGVTEPTVMPEAIAIVVSEWTGIPAKKLQQEESQRLLEMEQALRQRVVGQEEALRAISEAVRRARAGLKDPGRPIGSFIFLGPTGVGKTETARALADYLFNDQNAMLRFDMSEYMDRHTASRLIGAPPGYVGYEEAGRLTEAVRRRPYSVLLFDEIEKAHPDVFNLLLQILDDGRLTDSRGRTVDFKNTVIIMTSNLGAEQLGLRKGALGFQRLEDGVSVEDERVASTIMDALRGHFRPEFLNRIDEIIVFHALNREQLNRIVDSMLEATRRKLHGQNITLEVRDAAKDELARRGFDPKFGARPLRRVIQRELETEFSRMLLRGEVHEGERLLVDFVDGKFSFQVEARAHAVEARAPVH</sequence>
<gene>
    <name evidence="9" type="ORF">F0U60_31775</name>
</gene>
<dbReference type="GO" id="GO:0005524">
    <property type="term" value="F:ATP binding"/>
    <property type="evidence" value="ECO:0007669"/>
    <property type="project" value="UniProtKB-KW"/>
</dbReference>